<reference evidence="1 2" key="1">
    <citation type="journal article" date="2020" name="Mol. Biol. Evol.">
        <title>Distinct Expression and Methylation Patterns for Genes with Different Fates following a Single Whole-Genome Duplication in Flowering Plants.</title>
        <authorList>
            <person name="Shi T."/>
            <person name="Rahmani R.S."/>
            <person name="Gugger P.F."/>
            <person name="Wang M."/>
            <person name="Li H."/>
            <person name="Zhang Y."/>
            <person name="Li Z."/>
            <person name="Wang Q."/>
            <person name="Van de Peer Y."/>
            <person name="Marchal K."/>
            <person name="Chen J."/>
        </authorList>
    </citation>
    <scope>NUCLEOTIDE SEQUENCE [LARGE SCALE GENOMIC DNA]</scope>
    <source>
        <tissue evidence="1">Leaf</tissue>
    </source>
</reference>
<name>A0A822XK73_NELNU</name>
<accession>A0A822XK73</accession>
<gene>
    <name evidence="1" type="ORF">HUJ06_021576</name>
</gene>
<sequence length="39" mass="4383">MLHYLILGVFFGSTCEKIGFKSFYNAEVLFSDFGISFGP</sequence>
<dbReference type="AlphaFoldDB" id="A0A822XK73"/>
<protein>
    <submittedName>
        <fullName evidence="1">Uncharacterized protein</fullName>
    </submittedName>
</protein>
<evidence type="ECO:0000313" key="1">
    <source>
        <dbReference type="EMBL" id="DAD20113.1"/>
    </source>
</evidence>
<evidence type="ECO:0000313" key="2">
    <source>
        <dbReference type="Proteomes" id="UP000607653"/>
    </source>
</evidence>
<proteinExistence type="predicted"/>
<dbReference type="Proteomes" id="UP000607653">
    <property type="component" value="Unassembled WGS sequence"/>
</dbReference>
<dbReference type="EMBL" id="DUZY01000001">
    <property type="protein sequence ID" value="DAD20113.1"/>
    <property type="molecule type" value="Genomic_DNA"/>
</dbReference>
<keyword evidence="2" id="KW-1185">Reference proteome</keyword>
<organism evidence="1 2">
    <name type="scientific">Nelumbo nucifera</name>
    <name type="common">Sacred lotus</name>
    <dbReference type="NCBI Taxonomy" id="4432"/>
    <lineage>
        <taxon>Eukaryota</taxon>
        <taxon>Viridiplantae</taxon>
        <taxon>Streptophyta</taxon>
        <taxon>Embryophyta</taxon>
        <taxon>Tracheophyta</taxon>
        <taxon>Spermatophyta</taxon>
        <taxon>Magnoliopsida</taxon>
        <taxon>Proteales</taxon>
        <taxon>Nelumbonaceae</taxon>
        <taxon>Nelumbo</taxon>
    </lineage>
</organism>
<comment type="caution">
    <text evidence="1">The sequence shown here is derived from an EMBL/GenBank/DDBJ whole genome shotgun (WGS) entry which is preliminary data.</text>
</comment>